<dbReference type="EMBL" id="CP041695">
    <property type="protein sequence ID" value="QDP78324.1"/>
    <property type="molecule type" value="Genomic_DNA"/>
</dbReference>
<reference evidence="2 5" key="2">
    <citation type="submission" date="2019-07" db="EMBL/GenBank/DDBJ databases">
        <title>Complete Genome Sequence and Methylome Analysis of Nocardia otitidis-caviarum NEB252.</title>
        <authorList>
            <person name="Fomenkov A."/>
            <person name="Anton B.P."/>
            <person name="Vincze T."/>
            <person name="Roberts R.J."/>
        </authorList>
    </citation>
    <scope>NUCLEOTIDE SEQUENCE [LARGE SCALE GENOMIC DNA]</scope>
    <source>
        <strain evidence="2 5">NEB252</strain>
    </source>
</reference>
<keyword evidence="1" id="KW-0732">Signal</keyword>
<sequence>MINVRTAALVGVAAAALTAFGGGTASAGNPADFDAQATQVCHETGNGEYQKVQFAIQGYPAFVNCISGPDIKITPMPAGAYCTIAGIPPREGEADGTGACRLIG</sequence>
<accession>A0A379JGQ6</accession>
<gene>
    <name evidence="2" type="ORF">FOH10_05775</name>
    <name evidence="3" type="ORF">NCTC1934_05043</name>
</gene>
<dbReference type="GeneID" id="80331903"/>
<reference evidence="3 4" key="1">
    <citation type="submission" date="2018-06" db="EMBL/GenBank/DDBJ databases">
        <authorList>
            <consortium name="Pathogen Informatics"/>
            <person name="Doyle S."/>
        </authorList>
    </citation>
    <scope>NUCLEOTIDE SEQUENCE [LARGE SCALE GENOMIC DNA]</scope>
    <source>
        <strain evidence="3 4">NCTC1934</strain>
    </source>
</reference>
<dbReference type="AlphaFoldDB" id="A0A379JGQ6"/>
<evidence type="ECO:0000313" key="3">
    <source>
        <dbReference type="EMBL" id="SUD47722.1"/>
    </source>
</evidence>
<dbReference type="KEGG" id="nod:FOH10_05775"/>
<organism evidence="3 4">
    <name type="scientific">Nocardia otitidiscaviarum</name>
    <dbReference type="NCBI Taxonomy" id="1823"/>
    <lineage>
        <taxon>Bacteria</taxon>
        <taxon>Bacillati</taxon>
        <taxon>Actinomycetota</taxon>
        <taxon>Actinomycetes</taxon>
        <taxon>Mycobacteriales</taxon>
        <taxon>Nocardiaceae</taxon>
        <taxon>Nocardia</taxon>
    </lineage>
</organism>
<keyword evidence="4" id="KW-1185">Reference proteome</keyword>
<dbReference type="RefSeq" id="WP_029931990.1">
    <property type="nucleotide sequence ID" value="NZ_CP041695.1"/>
</dbReference>
<proteinExistence type="predicted"/>
<evidence type="ECO:0000313" key="4">
    <source>
        <dbReference type="Proteomes" id="UP000255467"/>
    </source>
</evidence>
<evidence type="ECO:0000313" key="2">
    <source>
        <dbReference type="EMBL" id="QDP78324.1"/>
    </source>
</evidence>
<dbReference type="EMBL" id="UGRY01000003">
    <property type="protein sequence ID" value="SUD47722.1"/>
    <property type="molecule type" value="Genomic_DNA"/>
</dbReference>
<dbReference type="Proteomes" id="UP000255467">
    <property type="component" value="Unassembled WGS sequence"/>
</dbReference>
<dbReference type="OrthoDB" id="9904423at2"/>
<dbReference type="Proteomes" id="UP000317039">
    <property type="component" value="Chromosome"/>
</dbReference>
<evidence type="ECO:0000313" key="5">
    <source>
        <dbReference type="Proteomes" id="UP000317039"/>
    </source>
</evidence>
<protein>
    <recommendedName>
        <fullName evidence="6">Secreted protein</fullName>
    </recommendedName>
</protein>
<evidence type="ECO:0000256" key="1">
    <source>
        <dbReference type="SAM" id="SignalP"/>
    </source>
</evidence>
<evidence type="ECO:0008006" key="6">
    <source>
        <dbReference type="Google" id="ProtNLM"/>
    </source>
</evidence>
<feature type="signal peptide" evidence="1">
    <location>
        <begin position="1"/>
        <end position="27"/>
    </location>
</feature>
<name>A0A379JGQ6_9NOCA</name>
<feature type="chain" id="PRO_5036333262" description="Secreted protein" evidence="1">
    <location>
        <begin position="28"/>
        <end position="104"/>
    </location>
</feature>